<dbReference type="Proteomes" id="UP000019376">
    <property type="component" value="Unassembled WGS sequence"/>
</dbReference>
<feature type="region of interest" description="Disordered" evidence="1">
    <location>
        <begin position="57"/>
        <end position="101"/>
    </location>
</feature>
<dbReference type="AlphaFoldDB" id="S8B3R2"/>
<accession>S8B3R2</accession>
<organism evidence="2 3">
    <name type="scientific">Penicillium oxalicum (strain 114-2 / CGMCC 5302)</name>
    <name type="common">Penicillium decumbens</name>
    <dbReference type="NCBI Taxonomy" id="933388"/>
    <lineage>
        <taxon>Eukaryota</taxon>
        <taxon>Fungi</taxon>
        <taxon>Dikarya</taxon>
        <taxon>Ascomycota</taxon>
        <taxon>Pezizomycotina</taxon>
        <taxon>Eurotiomycetes</taxon>
        <taxon>Eurotiomycetidae</taxon>
        <taxon>Eurotiales</taxon>
        <taxon>Aspergillaceae</taxon>
        <taxon>Penicillium</taxon>
    </lineage>
</organism>
<dbReference type="HOGENOM" id="CLU_2292631_0_0_1"/>
<keyword evidence="3" id="KW-1185">Reference proteome</keyword>
<name>S8B3R2_PENO1</name>
<feature type="compositionally biased region" description="Basic and acidic residues" evidence="1">
    <location>
        <begin position="91"/>
        <end position="101"/>
    </location>
</feature>
<reference evidence="2 3" key="1">
    <citation type="journal article" date="2013" name="PLoS ONE">
        <title>Genomic and secretomic analyses reveal unique features of the lignocellulolytic enzyme system of Penicillium decumbens.</title>
        <authorList>
            <person name="Liu G."/>
            <person name="Zhang L."/>
            <person name="Wei X."/>
            <person name="Zou G."/>
            <person name="Qin Y."/>
            <person name="Ma L."/>
            <person name="Li J."/>
            <person name="Zheng H."/>
            <person name="Wang S."/>
            <person name="Wang C."/>
            <person name="Xun L."/>
            <person name="Zhao G.-P."/>
            <person name="Zhou Z."/>
            <person name="Qu Y."/>
        </authorList>
    </citation>
    <scope>NUCLEOTIDE SEQUENCE [LARGE SCALE GENOMIC DNA]</scope>
    <source>
        <strain evidence="3">114-2 / CGMCC 5302</strain>
    </source>
</reference>
<proteinExistence type="predicted"/>
<dbReference type="EMBL" id="KB644411">
    <property type="protein sequence ID" value="EPS29172.1"/>
    <property type="molecule type" value="Genomic_DNA"/>
</dbReference>
<sequence length="101" mass="11390">MWRRSVFPDKRVQRADSRCRCPRPRVNKWLTGWSGQGQKGAEKPMVVAHVKTERAGLWGLQESPRSEGLKGTGPSKGDEQLTELDNSENQSAEKVDDLTRV</sequence>
<evidence type="ECO:0000313" key="2">
    <source>
        <dbReference type="EMBL" id="EPS29172.1"/>
    </source>
</evidence>
<gene>
    <name evidence="2" type="ORF">PDE_04121</name>
</gene>
<evidence type="ECO:0000256" key="1">
    <source>
        <dbReference type="SAM" id="MobiDB-lite"/>
    </source>
</evidence>
<protein>
    <submittedName>
        <fullName evidence="2">Uncharacterized protein</fullName>
    </submittedName>
</protein>
<evidence type="ECO:0000313" key="3">
    <source>
        <dbReference type="Proteomes" id="UP000019376"/>
    </source>
</evidence>